<dbReference type="InterPro" id="IPR013098">
    <property type="entry name" value="Ig_I-set"/>
</dbReference>
<dbReference type="Proteomes" id="UP000694580">
    <property type="component" value="Chromosome 5"/>
</dbReference>
<proteinExistence type="predicted"/>
<dbReference type="SUPFAM" id="SSF48726">
    <property type="entry name" value="Immunoglobulin"/>
    <property type="match status" value="4"/>
</dbReference>
<dbReference type="InterPro" id="IPR003598">
    <property type="entry name" value="Ig_sub2"/>
</dbReference>
<dbReference type="AlphaFoldDB" id="A0AAY4BQ52"/>
<dbReference type="InterPro" id="IPR051170">
    <property type="entry name" value="Neural/epithelial_adhesion"/>
</dbReference>
<dbReference type="PROSITE" id="PS50835">
    <property type="entry name" value="IG_LIKE"/>
    <property type="match status" value="4"/>
</dbReference>
<dbReference type="Ensembl" id="ENSDCDT00010027557.1">
    <property type="protein sequence ID" value="ENSDCDP00010023030.1"/>
    <property type="gene ID" value="ENSDCDG00010013657.1"/>
</dbReference>
<dbReference type="PANTHER" id="PTHR12231">
    <property type="entry name" value="CTX-RELATED TYPE I TRANSMEMBRANE PROTEIN"/>
    <property type="match status" value="1"/>
</dbReference>
<evidence type="ECO:0000256" key="2">
    <source>
        <dbReference type="ARBA" id="ARBA00022737"/>
    </source>
</evidence>
<dbReference type="Pfam" id="PF07679">
    <property type="entry name" value="I-set"/>
    <property type="match status" value="1"/>
</dbReference>
<accession>A0AAY4BQ52</accession>
<keyword evidence="7" id="KW-1185">Reference proteome</keyword>
<dbReference type="SMART" id="SM00408">
    <property type="entry name" value="IGc2"/>
    <property type="match status" value="4"/>
</dbReference>
<dbReference type="GeneTree" id="ENSGT00940000159942"/>
<name>A0AAY4BQ52_9TELE</name>
<feature type="domain" description="Ig-like" evidence="5">
    <location>
        <begin position="125"/>
        <end position="215"/>
    </location>
</feature>
<feature type="domain" description="Ig-like" evidence="5">
    <location>
        <begin position="220"/>
        <end position="309"/>
    </location>
</feature>
<dbReference type="FunFam" id="2.60.40.10:FF:000621">
    <property type="entry name" value="Immunoglobulin superfamily member 10"/>
    <property type="match status" value="1"/>
</dbReference>
<reference evidence="6 7" key="1">
    <citation type="submission" date="2020-06" db="EMBL/GenBank/DDBJ databases">
        <authorList>
            <consortium name="Wellcome Sanger Institute Data Sharing"/>
        </authorList>
    </citation>
    <scope>NUCLEOTIDE SEQUENCE [LARGE SCALE GENOMIC DNA]</scope>
</reference>
<evidence type="ECO:0000256" key="1">
    <source>
        <dbReference type="ARBA" id="ARBA00022729"/>
    </source>
</evidence>
<evidence type="ECO:0000256" key="4">
    <source>
        <dbReference type="ARBA" id="ARBA00023319"/>
    </source>
</evidence>
<evidence type="ECO:0000259" key="5">
    <source>
        <dbReference type="PROSITE" id="PS50835"/>
    </source>
</evidence>
<evidence type="ECO:0000313" key="6">
    <source>
        <dbReference type="Ensembl" id="ENSDCDP00010023030.1"/>
    </source>
</evidence>
<reference evidence="6" key="3">
    <citation type="submission" date="2025-09" db="UniProtKB">
        <authorList>
            <consortium name="Ensembl"/>
        </authorList>
    </citation>
    <scope>IDENTIFICATION</scope>
</reference>
<evidence type="ECO:0000313" key="7">
    <source>
        <dbReference type="Proteomes" id="UP000694580"/>
    </source>
</evidence>
<dbReference type="InterPro" id="IPR013783">
    <property type="entry name" value="Ig-like_fold"/>
</dbReference>
<dbReference type="CDD" id="cd00096">
    <property type="entry name" value="Ig"/>
    <property type="match status" value="1"/>
</dbReference>
<keyword evidence="1" id="KW-0732">Signal</keyword>
<evidence type="ECO:0000256" key="3">
    <source>
        <dbReference type="ARBA" id="ARBA00023157"/>
    </source>
</evidence>
<dbReference type="InterPro" id="IPR003599">
    <property type="entry name" value="Ig_sub"/>
</dbReference>
<reference evidence="6" key="2">
    <citation type="submission" date="2025-08" db="UniProtKB">
        <authorList>
            <consortium name="Ensembl"/>
        </authorList>
    </citation>
    <scope>IDENTIFICATION</scope>
</reference>
<keyword evidence="3" id="KW-1015">Disulfide bond</keyword>
<keyword evidence="4" id="KW-0393">Immunoglobulin domain</keyword>
<gene>
    <name evidence="6" type="primary">mxra5a</name>
</gene>
<protein>
    <recommendedName>
        <fullName evidence="5">Ig-like domain-containing protein</fullName>
    </recommendedName>
</protein>
<feature type="domain" description="Ig-like" evidence="5">
    <location>
        <begin position="315"/>
        <end position="409"/>
    </location>
</feature>
<dbReference type="InterPro" id="IPR036179">
    <property type="entry name" value="Ig-like_dom_sf"/>
</dbReference>
<dbReference type="PANTHER" id="PTHR12231:SF261">
    <property type="entry name" value="IG-LIKE DOMAIN-CONTAINING PROTEIN"/>
    <property type="match status" value="1"/>
</dbReference>
<keyword evidence="2" id="KW-0677">Repeat</keyword>
<dbReference type="Pfam" id="PF13927">
    <property type="entry name" value="Ig_3"/>
    <property type="match status" value="3"/>
</dbReference>
<dbReference type="InterPro" id="IPR007110">
    <property type="entry name" value="Ig-like_dom"/>
</dbReference>
<dbReference type="FunFam" id="2.60.40.10:FF:001377">
    <property type="entry name" value="Matrix remodeling associated 5"/>
    <property type="match status" value="1"/>
</dbReference>
<dbReference type="Gene3D" id="2.60.40.10">
    <property type="entry name" value="Immunoglobulins"/>
    <property type="match status" value="4"/>
</dbReference>
<feature type="domain" description="Ig-like" evidence="5">
    <location>
        <begin position="23"/>
        <end position="117"/>
    </location>
</feature>
<dbReference type="GO" id="GO:0043005">
    <property type="term" value="C:neuron projection"/>
    <property type="evidence" value="ECO:0007669"/>
    <property type="project" value="TreeGrafter"/>
</dbReference>
<sequence>LCSFPIAGQDRKVTRVEILVSPPAISGFTGVANTIRVIGMKDQRKLVDCNASGIPVPRVTWVLPQNVVLPAPYYGSRITVHRNGSLEIKSLKKSDSAHLTCIARNEGGEARLAVQLEVLEAAEKPQLREPKTDSIPLTVGSAIVLNCSFKGSPPPQVTWILPNGSALMTGARLSKFFHRGDGALLISNPSLSEAGTYRCLGQNVVGLTERSVTLNPGRKPEIRNFYNTPLSVINGENLYLHCMSSGDPARLMWTLPSGVVLNRPQRVGRYAVLPNGTLSIQQASVYDRGSYICQATNEYGSALITVPVTVVAYPPRITNGPGPNTYAKRGAAIQLNCVTMGIPPAEVAWEMPDRTRLVVRPQPWLFGNKYIHPKGSLIIQNPSARDAGFYKCTARNVVGVDFKRSPAFSLNGPEELWHASSVP</sequence>
<dbReference type="SMART" id="SM00409">
    <property type="entry name" value="IG"/>
    <property type="match status" value="4"/>
</dbReference>
<organism evidence="6 7">
    <name type="scientific">Denticeps clupeoides</name>
    <name type="common">denticle herring</name>
    <dbReference type="NCBI Taxonomy" id="299321"/>
    <lineage>
        <taxon>Eukaryota</taxon>
        <taxon>Metazoa</taxon>
        <taxon>Chordata</taxon>
        <taxon>Craniata</taxon>
        <taxon>Vertebrata</taxon>
        <taxon>Euteleostomi</taxon>
        <taxon>Actinopterygii</taxon>
        <taxon>Neopterygii</taxon>
        <taxon>Teleostei</taxon>
        <taxon>Clupei</taxon>
        <taxon>Clupeiformes</taxon>
        <taxon>Denticipitoidei</taxon>
        <taxon>Denticipitidae</taxon>
        <taxon>Denticeps</taxon>
    </lineage>
</organism>